<organism evidence="2 3">
    <name type="scientific">Streptococcus suis</name>
    <dbReference type="NCBI Taxonomy" id="1307"/>
    <lineage>
        <taxon>Bacteria</taxon>
        <taxon>Bacillati</taxon>
        <taxon>Bacillota</taxon>
        <taxon>Bacilli</taxon>
        <taxon>Lactobacillales</taxon>
        <taxon>Streptococcaceae</taxon>
        <taxon>Streptococcus</taxon>
    </lineage>
</organism>
<gene>
    <name evidence="2" type="ORF">ERS132444_00961</name>
</gene>
<name>A0A123UPM5_STRSU</name>
<proteinExistence type="predicted"/>
<dbReference type="Proteomes" id="UP000074825">
    <property type="component" value="Unassembled WGS sequence"/>
</dbReference>
<evidence type="ECO:0000313" key="2">
    <source>
        <dbReference type="EMBL" id="CYV65628.1"/>
    </source>
</evidence>
<accession>A0A123UPM5</accession>
<keyword evidence="1" id="KW-0175">Coiled coil</keyword>
<feature type="coiled-coil region" evidence="1">
    <location>
        <begin position="82"/>
        <end position="158"/>
    </location>
</feature>
<protein>
    <submittedName>
        <fullName evidence="2">Uncharacterized protein</fullName>
    </submittedName>
</protein>
<dbReference type="AlphaFoldDB" id="A0A123UPM5"/>
<evidence type="ECO:0000313" key="3">
    <source>
        <dbReference type="Proteomes" id="UP000074825"/>
    </source>
</evidence>
<dbReference type="RefSeq" id="WP_044686491.1">
    <property type="nucleotide sequence ID" value="NZ_CEDN01000022.1"/>
</dbReference>
<evidence type="ECO:0000256" key="1">
    <source>
        <dbReference type="SAM" id="Coils"/>
    </source>
</evidence>
<reference evidence="2 3" key="1">
    <citation type="submission" date="2016-02" db="EMBL/GenBank/DDBJ databases">
        <authorList>
            <consortium name="Pathogen Informatics"/>
        </authorList>
    </citation>
    <scope>NUCLEOTIDE SEQUENCE [LARGE SCALE GENOMIC DNA]</scope>
    <source>
        <strain evidence="2 3">LSS82</strain>
    </source>
</reference>
<dbReference type="EMBL" id="FIIF01000005">
    <property type="protein sequence ID" value="CYV65628.1"/>
    <property type="molecule type" value="Genomic_DNA"/>
</dbReference>
<sequence>MRITLSSTVAEHTLQNEATDFDIALITYSEISKKDFKLKCSSSLEEMIIGHEEREKAPVYLVLKNKYTGEYCDTPSVLRLQEKLYNEQLENTKANLKRTESVLTSRNAELNQLLSDKEKVEKDISNAIRERASVNQEIRVLERDKRKAEREFYDWKDDNPIFRLLYWLSQLIYD</sequence>